<dbReference type="AlphaFoldDB" id="A0A8T0THF5"/>
<accession>A0A8T0THF5</accession>
<keyword evidence="2" id="KW-1185">Reference proteome</keyword>
<proteinExistence type="predicted"/>
<comment type="caution">
    <text evidence="1">The sequence shown here is derived from an EMBL/GenBank/DDBJ whole genome shotgun (WGS) entry which is preliminary data.</text>
</comment>
<evidence type="ECO:0000313" key="2">
    <source>
        <dbReference type="Proteomes" id="UP000823388"/>
    </source>
</evidence>
<gene>
    <name evidence="1" type="ORF">PVAP13_4KG185500</name>
</gene>
<dbReference type="EMBL" id="CM029043">
    <property type="protein sequence ID" value="KAG2610340.1"/>
    <property type="molecule type" value="Genomic_DNA"/>
</dbReference>
<reference evidence="1" key="1">
    <citation type="submission" date="2020-05" db="EMBL/GenBank/DDBJ databases">
        <title>WGS assembly of Panicum virgatum.</title>
        <authorList>
            <person name="Lovell J.T."/>
            <person name="Jenkins J."/>
            <person name="Shu S."/>
            <person name="Juenger T.E."/>
            <person name="Schmutz J."/>
        </authorList>
    </citation>
    <scope>NUCLEOTIDE SEQUENCE</scope>
    <source>
        <strain evidence="1">AP13</strain>
    </source>
</reference>
<organism evidence="1 2">
    <name type="scientific">Panicum virgatum</name>
    <name type="common">Blackwell switchgrass</name>
    <dbReference type="NCBI Taxonomy" id="38727"/>
    <lineage>
        <taxon>Eukaryota</taxon>
        <taxon>Viridiplantae</taxon>
        <taxon>Streptophyta</taxon>
        <taxon>Embryophyta</taxon>
        <taxon>Tracheophyta</taxon>
        <taxon>Spermatophyta</taxon>
        <taxon>Magnoliopsida</taxon>
        <taxon>Liliopsida</taxon>
        <taxon>Poales</taxon>
        <taxon>Poaceae</taxon>
        <taxon>PACMAD clade</taxon>
        <taxon>Panicoideae</taxon>
        <taxon>Panicodae</taxon>
        <taxon>Paniceae</taxon>
        <taxon>Panicinae</taxon>
        <taxon>Panicum</taxon>
        <taxon>Panicum sect. Hiantes</taxon>
    </lineage>
</organism>
<name>A0A8T0THF5_PANVG</name>
<dbReference type="Proteomes" id="UP000823388">
    <property type="component" value="Chromosome 4K"/>
</dbReference>
<protein>
    <submittedName>
        <fullName evidence="1">Uncharacterized protein</fullName>
    </submittedName>
</protein>
<sequence>MEDLEQSIGNWNAARVRYKDGQNRQSFLTYNQELETANKMSYMEKQKELQDGNGQLNNFNSQQQQIQAMHTVAVYNAQASQTERVILNAEMRGHQVKME</sequence>
<evidence type="ECO:0000313" key="1">
    <source>
        <dbReference type="EMBL" id="KAG2610340.1"/>
    </source>
</evidence>